<dbReference type="PANTHER" id="PTHR23507:SF1">
    <property type="entry name" value="FI18259P1-RELATED"/>
    <property type="match status" value="1"/>
</dbReference>
<feature type="transmembrane region" description="Helical" evidence="5">
    <location>
        <begin position="262"/>
        <end position="280"/>
    </location>
</feature>
<feature type="transmembrane region" description="Helical" evidence="5">
    <location>
        <begin position="147"/>
        <end position="166"/>
    </location>
</feature>
<dbReference type="Gene3D" id="1.20.1250.20">
    <property type="entry name" value="MFS general substrate transporter like domains"/>
    <property type="match status" value="1"/>
</dbReference>
<dbReference type="SUPFAM" id="SSF103473">
    <property type="entry name" value="MFS general substrate transporter"/>
    <property type="match status" value="1"/>
</dbReference>
<feature type="transmembrane region" description="Helical" evidence="5">
    <location>
        <begin position="320"/>
        <end position="342"/>
    </location>
</feature>
<feature type="transmembrane region" description="Helical" evidence="5">
    <location>
        <begin position="354"/>
        <end position="375"/>
    </location>
</feature>
<organism evidence="7 8">
    <name type="scientific">Anaeramoeba flamelloides</name>
    <dbReference type="NCBI Taxonomy" id="1746091"/>
    <lineage>
        <taxon>Eukaryota</taxon>
        <taxon>Metamonada</taxon>
        <taxon>Anaeramoebidae</taxon>
        <taxon>Anaeramoeba</taxon>
    </lineage>
</organism>
<dbReference type="PANTHER" id="PTHR23507">
    <property type="entry name" value="ZGC:174356"/>
    <property type="match status" value="1"/>
</dbReference>
<keyword evidence="2 5" id="KW-0812">Transmembrane</keyword>
<dbReference type="Proteomes" id="UP001150062">
    <property type="component" value="Unassembled WGS sequence"/>
</dbReference>
<feature type="transmembrane region" description="Helical" evidence="5">
    <location>
        <begin position="58"/>
        <end position="74"/>
    </location>
</feature>
<dbReference type="PROSITE" id="PS50850">
    <property type="entry name" value="MFS"/>
    <property type="match status" value="1"/>
</dbReference>
<evidence type="ECO:0000313" key="8">
    <source>
        <dbReference type="Proteomes" id="UP001150062"/>
    </source>
</evidence>
<feature type="transmembrane region" description="Helical" evidence="5">
    <location>
        <begin position="232"/>
        <end position="255"/>
    </location>
</feature>
<protein>
    <submittedName>
        <fullName evidence="7">Tetracycline-efflux transporter</fullName>
    </submittedName>
</protein>
<keyword evidence="8" id="KW-1185">Reference proteome</keyword>
<feature type="domain" description="Major facilitator superfamily (MFS) profile" evidence="6">
    <location>
        <begin position="1"/>
        <end position="382"/>
    </location>
</feature>
<dbReference type="EMBL" id="JAOAOG010000023">
    <property type="protein sequence ID" value="KAJ6254286.1"/>
    <property type="molecule type" value="Genomic_DNA"/>
</dbReference>
<dbReference type="CDD" id="cd06174">
    <property type="entry name" value="MFS"/>
    <property type="match status" value="1"/>
</dbReference>
<dbReference type="InterPro" id="IPR011701">
    <property type="entry name" value="MFS"/>
</dbReference>
<feature type="transmembrane region" description="Helical" evidence="5">
    <location>
        <begin position="199"/>
        <end position="220"/>
    </location>
</feature>
<comment type="subcellular location">
    <subcellularLocation>
        <location evidence="1">Membrane</location>
        <topology evidence="1">Multi-pass membrane protein</topology>
    </subcellularLocation>
</comment>
<dbReference type="InterPro" id="IPR036259">
    <property type="entry name" value="MFS_trans_sf"/>
</dbReference>
<proteinExistence type="predicted"/>
<evidence type="ECO:0000256" key="4">
    <source>
        <dbReference type="ARBA" id="ARBA00023136"/>
    </source>
</evidence>
<evidence type="ECO:0000256" key="2">
    <source>
        <dbReference type="ARBA" id="ARBA00022692"/>
    </source>
</evidence>
<name>A0ABQ8ZBL0_9EUKA</name>
<gene>
    <name evidence="7" type="ORF">M0813_12468</name>
</gene>
<comment type="caution">
    <text evidence="7">The sequence shown here is derived from an EMBL/GenBank/DDBJ whole genome shotgun (WGS) entry which is preliminary data.</text>
</comment>
<evidence type="ECO:0000256" key="1">
    <source>
        <dbReference type="ARBA" id="ARBA00004141"/>
    </source>
</evidence>
<evidence type="ECO:0000313" key="7">
    <source>
        <dbReference type="EMBL" id="KAJ6254286.1"/>
    </source>
</evidence>
<evidence type="ECO:0000256" key="3">
    <source>
        <dbReference type="ARBA" id="ARBA00022989"/>
    </source>
</evidence>
<feature type="transmembrane region" description="Helical" evidence="5">
    <location>
        <begin position="113"/>
        <end position="135"/>
    </location>
</feature>
<dbReference type="Pfam" id="PF07690">
    <property type="entry name" value="MFS_1"/>
    <property type="match status" value="1"/>
</dbReference>
<feature type="transmembrane region" description="Helical" evidence="5">
    <location>
        <begin position="286"/>
        <end position="308"/>
    </location>
</feature>
<dbReference type="InterPro" id="IPR020846">
    <property type="entry name" value="MFS_dom"/>
</dbReference>
<keyword evidence="4 5" id="KW-0472">Membrane</keyword>
<reference evidence="7" key="1">
    <citation type="submission" date="2022-08" db="EMBL/GenBank/DDBJ databases">
        <title>Novel sulfate-reducing endosymbionts in the free-living metamonad Anaeramoeba.</title>
        <authorList>
            <person name="Jerlstrom-Hultqvist J."/>
            <person name="Cepicka I."/>
            <person name="Gallot-Lavallee L."/>
            <person name="Salas-Leiva D."/>
            <person name="Curtis B.A."/>
            <person name="Zahonova K."/>
            <person name="Pipaliya S."/>
            <person name="Dacks J."/>
            <person name="Roger A.J."/>
        </authorList>
    </citation>
    <scope>NUCLEOTIDE SEQUENCE</scope>
    <source>
        <strain evidence="7">Schooner1</strain>
    </source>
</reference>
<evidence type="ECO:0000256" key="5">
    <source>
        <dbReference type="SAM" id="Phobius"/>
    </source>
</evidence>
<sequence length="419" mass="47949">MSSVHSVAVKSYFYSTVVSNNQQKALLYEGVIEGSQAALMVFVDPLLGVFSDSFKRKYSFLIIFICTFASPILVSSTKILWLVFIFRLLYAVSYANWQICASYIADLKRPEHFTFYISLTVASTSFGSFIGSLIGLIISKKNINDRVLLLTSSAVLLPNLFIILYMKEIKKEHPKFSIARANVVGALKYLYQRKNVSKYLIFSFTYIFYYYAPTTVFQYYSKGLINWGRTEIYKMFLIYDISQTLVTSIGVKYLIKYFGHKITFLIGGAFSLLSLLALVFNRKSIIFYIIFSISTLTTLQNPCVAFLYEKSVPSGEKGTLFGSVSVINQISYGFTRYFSYWVLEQTSDKKKGLYFPQLVFVICILFTLVAIIFSLKIIPSRKYLNVSEENNANRNNYIQINQETQNDSTDDLHSNEESD</sequence>
<evidence type="ECO:0000259" key="6">
    <source>
        <dbReference type="PROSITE" id="PS50850"/>
    </source>
</evidence>
<accession>A0ABQ8ZBL0</accession>
<keyword evidence="3 5" id="KW-1133">Transmembrane helix</keyword>